<name>A0ABS0AS27_9GAMM</name>
<dbReference type="RefSeq" id="WP_161383565.1">
    <property type="nucleotide sequence ID" value="NZ_ARXX01000032.1"/>
</dbReference>
<dbReference type="Gene3D" id="3.30.70.270">
    <property type="match status" value="1"/>
</dbReference>
<comment type="caution">
    <text evidence="2">The sequence shown here is derived from an EMBL/GenBank/DDBJ whole genome shotgun (WGS) entry which is preliminary data.</text>
</comment>
<dbReference type="PANTHER" id="PTHR43102">
    <property type="entry name" value="SLR1143 PROTEIN"/>
    <property type="match status" value="1"/>
</dbReference>
<dbReference type="InterPro" id="IPR029787">
    <property type="entry name" value="Nucleotide_cyclase"/>
</dbReference>
<gene>
    <name evidence="2" type="ORF">Y5W_02231</name>
</gene>
<dbReference type="PANTHER" id="PTHR43102:SF2">
    <property type="entry name" value="GAF DOMAIN-CONTAINING PROTEIN"/>
    <property type="match status" value="1"/>
</dbReference>
<feature type="domain" description="GAF" evidence="1">
    <location>
        <begin position="8"/>
        <end position="163"/>
    </location>
</feature>
<dbReference type="SUPFAM" id="SSF55781">
    <property type="entry name" value="GAF domain-like"/>
    <property type="match status" value="1"/>
</dbReference>
<accession>A0ABS0AS27</accession>
<dbReference type="InterPro" id="IPR029016">
    <property type="entry name" value="GAF-like_dom_sf"/>
</dbReference>
<dbReference type="Proteomes" id="UP000662703">
    <property type="component" value="Unassembled WGS sequence"/>
</dbReference>
<dbReference type="Pfam" id="PF01590">
    <property type="entry name" value="GAF"/>
    <property type="match status" value="1"/>
</dbReference>
<dbReference type="SUPFAM" id="SSF55073">
    <property type="entry name" value="Nucleotide cyclase"/>
    <property type="match status" value="1"/>
</dbReference>
<dbReference type="InterPro" id="IPR003018">
    <property type="entry name" value="GAF"/>
</dbReference>
<sequence>MHRGKSHSFKDFVETQLRDLQSRFGMAMWFLARYRDDDWLLLNSFGEGYDLERGDLLRWRDTLCYQRVRERGPLICTDVSREPAYRDAPVTDQLGIGAYLGLPLTDHRGRLFGTLCALDPKPRPELDQDGAREALLRQAHLLETALVWNLAGLDQQRIAEFFEEESRDPDTDLLDMTGWGRILDQERERCRDYGLSAVVLRVHGDNLNPDDRAEVADSLAALIRHQDMAAYLGHDQFAVLLTENTPCRAEQVRERLLDALNAKGLLMRCEYEPLRTTPGLVQPEVLLNGAVH</sequence>
<dbReference type="EMBL" id="ARXX01000032">
    <property type="protein sequence ID" value="MBF5056937.1"/>
    <property type="molecule type" value="Genomic_DNA"/>
</dbReference>
<keyword evidence="3" id="KW-1185">Reference proteome</keyword>
<evidence type="ECO:0000259" key="1">
    <source>
        <dbReference type="SMART" id="SM00065"/>
    </source>
</evidence>
<proteinExistence type="predicted"/>
<dbReference type="InterPro" id="IPR043128">
    <property type="entry name" value="Rev_trsase/Diguanyl_cyclase"/>
</dbReference>
<evidence type="ECO:0000313" key="2">
    <source>
        <dbReference type="EMBL" id="MBF5056937.1"/>
    </source>
</evidence>
<organism evidence="2 3">
    <name type="scientific">Alloalcanivorax profundimaris</name>
    <dbReference type="NCBI Taxonomy" id="2735259"/>
    <lineage>
        <taxon>Bacteria</taxon>
        <taxon>Pseudomonadati</taxon>
        <taxon>Pseudomonadota</taxon>
        <taxon>Gammaproteobacteria</taxon>
        <taxon>Oceanospirillales</taxon>
        <taxon>Alcanivoracaceae</taxon>
        <taxon>Alloalcanivorax</taxon>
    </lineage>
</organism>
<reference evidence="2 3" key="1">
    <citation type="submission" date="2012-09" db="EMBL/GenBank/DDBJ databases">
        <title>Genome Sequence of alkane-degrading Bacterium Alcanivorax sp. 521-1.</title>
        <authorList>
            <person name="Lai Q."/>
            <person name="Shao Z."/>
        </authorList>
    </citation>
    <scope>NUCLEOTIDE SEQUENCE [LARGE SCALE GENOMIC DNA]</scope>
    <source>
        <strain evidence="2 3">521-1</strain>
    </source>
</reference>
<dbReference type="SMART" id="SM00065">
    <property type="entry name" value="GAF"/>
    <property type="match status" value="1"/>
</dbReference>
<dbReference type="Gene3D" id="3.30.450.40">
    <property type="match status" value="1"/>
</dbReference>
<protein>
    <recommendedName>
        <fullName evidence="1">GAF domain-containing protein</fullName>
    </recommendedName>
</protein>
<evidence type="ECO:0000313" key="3">
    <source>
        <dbReference type="Proteomes" id="UP000662703"/>
    </source>
</evidence>